<keyword evidence="3" id="KW-1185">Reference proteome</keyword>
<protein>
    <submittedName>
        <fullName evidence="2">Uncharacterized protein</fullName>
    </submittedName>
</protein>
<reference evidence="2 3" key="1">
    <citation type="journal article" date="2018" name="Front. Microbiol.">
        <title>Genome-Wide Analysis of Corynespora cassiicola Leaf Fall Disease Putative Effectors.</title>
        <authorList>
            <person name="Lopez D."/>
            <person name="Ribeiro S."/>
            <person name="Label P."/>
            <person name="Fumanal B."/>
            <person name="Venisse J.S."/>
            <person name="Kohler A."/>
            <person name="de Oliveira R.R."/>
            <person name="Labutti K."/>
            <person name="Lipzen A."/>
            <person name="Lail K."/>
            <person name="Bauer D."/>
            <person name="Ohm R.A."/>
            <person name="Barry K.W."/>
            <person name="Spatafora J."/>
            <person name="Grigoriev I.V."/>
            <person name="Martin F.M."/>
            <person name="Pujade-Renaud V."/>
        </authorList>
    </citation>
    <scope>NUCLEOTIDE SEQUENCE [LARGE SCALE GENOMIC DNA]</scope>
    <source>
        <strain evidence="2 3">Philippines</strain>
    </source>
</reference>
<name>A0A2T2NTD0_CORCC</name>
<feature type="compositionally biased region" description="Pro residues" evidence="1">
    <location>
        <begin position="35"/>
        <end position="46"/>
    </location>
</feature>
<proteinExistence type="predicted"/>
<dbReference type="Proteomes" id="UP000240883">
    <property type="component" value="Unassembled WGS sequence"/>
</dbReference>
<dbReference type="EMBL" id="KZ678133">
    <property type="protein sequence ID" value="PSN68677.1"/>
    <property type="molecule type" value="Genomic_DNA"/>
</dbReference>
<dbReference type="OrthoDB" id="10387948at2759"/>
<evidence type="ECO:0000313" key="2">
    <source>
        <dbReference type="EMBL" id="PSN68677.1"/>
    </source>
</evidence>
<evidence type="ECO:0000313" key="3">
    <source>
        <dbReference type="Proteomes" id="UP000240883"/>
    </source>
</evidence>
<gene>
    <name evidence="2" type="ORF">BS50DRAFT_571892</name>
</gene>
<evidence type="ECO:0000256" key="1">
    <source>
        <dbReference type="SAM" id="MobiDB-lite"/>
    </source>
</evidence>
<feature type="region of interest" description="Disordered" evidence="1">
    <location>
        <begin position="1"/>
        <end position="62"/>
    </location>
</feature>
<dbReference type="AlphaFoldDB" id="A0A2T2NTD0"/>
<sequence>MSPQSPPPTPSRTMLRRQSTRQSAKVSLPSSTSPLAPPRLTLPPPQGEWIPSAGEWPVDPQDDVEVSHDRIWVDGCFDFSHHGTS</sequence>
<accession>A0A2T2NTD0</accession>
<organism evidence="2 3">
    <name type="scientific">Corynespora cassiicola Philippines</name>
    <dbReference type="NCBI Taxonomy" id="1448308"/>
    <lineage>
        <taxon>Eukaryota</taxon>
        <taxon>Fungi</taxon>
        <taxon>Dikarya</taxon>
        <taxon>Ascomycota</taxon>
        <taxon>Pezizomycotina</taxon>
        <taxon>Dothideomycetes</taxon>
        <taxon>Pleosporomycetidae</taxon>
        <taxon>Pleosporales</taxon>
        <taxon>Corynesporascaceae</taxon>
        <taxon>Corynespora</taxon>
    </lineage>
</organism>
<dbReference type="STRING" id="1448308.A0A2T2NTD0"/>
<feature type="compositionally biased region" description="Pro residues" evidence="1">
    <location>
        <begin position="1"/>
        <end position="10"/>
    </location>
</feature>